<evidence type="ECO:0000256" key="2">
    <source>
        <dbReference type="ARBA" id="ARBA00022475"/>
    </source>
</evidence>
<evidence type="ECO:0000256" key="7">
    <source>
        <dbReference type="ARBA" id="ARBA00022989"/>
    </source>
</evidence>
<evidence type="ECO:0000256" key="9">
    <source>
        <dbReference type="ARBA" id="ARBA00023136"/>
    </source>
</evidence>
<dbReference type="Gene3D" id="6.10.340.10">
    <property type="match status" value="1"/>
</dbReference>
<dbReference type="Pfam" id="PF00672">
    <property type="entry name" value="HAMP"/>
    <property type="match status" value="1"/>
</dbReference>
<dbReference type="eggNOG" id="COG4585">
    <property type="taxonomic scope" value="Bacteria"/>
</dbReference>
<sequence>MSALWRISLLVSLFFSLVAAVCLAVLLRQASQDVSRELAAAGAVLSYLTDVAERDPAALQPELTRHLRHVQVRWLGPGVPSREVRPQRSTRLETLLYPAELPAPLTVQMPEGRTLQLSVDPRDEIEEVEESLLQLLAWFGSALLLSLLAIRWAVRPALSVLNELLAAFGQVSQGRLDTRLPSHSLPEAQQLSGHFNRMVSALEYTRRENDDLTRSLLELQERERTQLAQALHDDLGQYLAGIRAQACLLQAIKDQPQLVSTTARTLDDHCEQLQDGFRRLTRELYPVMLDHLELPEAIQLLAEQWQSAQGITLRVQIDRRIPSLPLNKKEQLYRLLQESLTNVAKHACASFVFIRLRMNGGRLRLLVRDNGHGHGAPGRPGIGLRSMHERARALDGRLIACGRVGYGWVVYLDIPIRESCSNEDPSR</sequence>
<evidence type="ECO:0000259" key="11">
    <source>
        <dbReference type="PROSITE" id="PS50885"/>
    </source>
</evidence>
<dbReference type="InterPro" id="IPR050482">
    <property type="entry name" value="Sensor_HK_TwoCompSys"/>
</dbReference>
<keyword evidence="3" id="KW-0597">Phosphoprotein</keyword>
<dbReference type="CDD" id="cd06225">
    <property type="entry name" value="HAMP"/>
    <property type="match status" value="1"/>
</dbReference>
<accession>A0A172WV23</accession>
<proteinExistence type="predicted"/>
<evidence type="ECO:0000313" key="12">
    <source>
        <dbReference type="EMBL" id="ANF27246.1"/>
    </source>
</evidence>
<keyword evidence="7 10" id="KW-1133">Transmembrane helix</keyword>
<dbReference type="Proteomes" id="UP000077787">
    <property type="component" value="Chromosome"/>
</dbReference>
<dbReference type="PROSITE" id="PS50885">
    <property type="entry name" value="HAMP"/>
    <property type="match status" value="1"/>
</dbReference>
<keyword evidence="2" id="KW-1003">Cell membrane</keyword>
<keyword evidence="9 10" id="KW-0472">Membrane</keyword>
<keyword evidence="8" id="KW-0902">Two-component regulatory system</keyword>
<keyword evidence="5 10" id="KW-0812">Transmembrane</keyword>
<dbReference type="PANTHER" id="PTHR24421">
    <property type="entry name" value="NITRATE/NITRITE SENSOR PROTEIN NARX-RELATED"/>
    <property type="match status" value="1"/>
</dbReference>
<keyword evidence="4" id="KW-0808">Transferase</keyword>
<dbReference type="SMART" id="SM00304">
    <property type="entry name" value="HAMP"/>
    <property type="match status" value="1"/>
</dbReference>
<evidence type="ECO:0000256" key="10">
    <source>
        <dbReference type="SAM" id="Phobius"/>
    </source>
</evidence>
<dbReference type="GO" id="GO:0005886">
    <property type="term" value="C:plasma membrane"/>
    <property type="evidence" value="ECO:0007669"/>
    <property type="project" value="UniProtKB-SubCell"/>
</dbReference>
<organism evidence="12 13">
    <name type="scientific">Stutzerimonas stutzeri</name>
    <name type="common">Pseudomonas stutzeri</name>
    <dbReference type="NCBI Taxonomy" id="316"/>
    <lineage>
        <taxon>Bacteria</taxon>
        <taxon>Pseudomonadati</taxon>
        <taxon>Pseudomonadota</taxon>
        <taxon>Gammaproteobacteria</taxon>
        <taxon>Pseudomonadales</taxon>
        <taxon>Pseudomonadaceae</taxon>
        <taxon>Stutzerimonas</taxon>
    </lineage>
</organism>
<evidence type="ECO:0000256" key="6">
    <source>
        <dbReference type="ARBA" id="ARBA00022777"/>
    </source>
</evidence>
<dbReference type="PANTHER" id="PTHR24421:SF37">
    <property type="entry name" value="SENSOR HISTIDINE KINASE NARS"/>
    <property type="match status" value="1"/>
</dbReference>
<evidence type="ECO:0000256" key="4">
    <source>
        <dbReference type="ARBA" id="ARBA00022679"/>
    </source>
</evidence>
<evidence type="ECO:0000313" key="13">
    <source>
        <dbReference type="Proteomes" id="UP000077787"/>
    </source>
</evidence>
<name>A0A172WV23_STUST</name>
<keyword evidence="6 12" id="KW-0418">Kinase</keyword>
<dbReference type="InterPro" id="IPR003660">
    <property type="entry name" value="HAMP_dom"/>
</dbReference>
<evidence type="ECO:0000256" key="5">
    <source>
        <dbReference type="ARBA" id="ARBA00022692"/>
    </source>
</evidence>
<dbReference type="GO" id="GO:0046983">
    <property type="term" value="F:protein dimerization activity"/>
    <property type="evidence" value="ECO:0007669"/>
    <property type="project" value="InterPro"/>
</dbReference>
<dbReference type="AlphaFoldDB" id="A0A172WV23"/>
<gene>
    <name evidence="12" type="ORF">PS273GM_19970</name>
</gene>
<dbReference type="InterPro" id="IPR011712">
    <property type="entry name" value="Sig_transdc_His_kin_sub3_dim/P"/>
</dbReference>
<reference evidence="12 13" key="1">
    <citation type="submission" date="2016-05" db="EMBL/GenBank/DDBJ databases">
        <title>Genome sequence of Pseudomonas stutzeri 273 and identification of the exopolysaccharide biosynthesis locus.</title>
        <authorList>
            <person name="Wu S."/>
            <person name="Sun C."/>
        </authorList>
    </citation>
    <scope>NUCLEOTIDE SEQUENCE [LARGE SCALE GENOMIC DNA]</scope>
    <source>
        <strain evidence="12 13">273</strain>
    </source>
</reference>
<dbReference type="EMBL" id="CP015641">
    <property type="protein sequence ID" value="ANF27246.1"/>
    <property type="molecule type" value="Genomic_DNA"/>
</dbReference>
<dbReference type="CDD" id="cd16917">
    <property type="entry name" value="HATPase_UhpB-NarQ-NarX-like"/>
    <property type="match status" value="1"/>
</dbReference>
<protein>
    <submittedName>
        <fullName evidence="12">Histidine kinase</fullName>
    </submittedName>
</protein>
<dbReference type="Gene3D" id="3.30.565.10">
    <property type="entry name" value="Histidine kinase-like ATPase, C-terminal domain"/>
    <property type="match status" value="1"/>
</dbReference>
<dbReference type="GO" id="GO:0000155">
    <property type="term" value="F:phosphorelay sensor kinase activity"/>
    <property type="evidence" value="ECO:0007669"/>
    <property type="project" value="InterPro"/>
</dbReference>
<dbReference type="SUPFAM" id="SSF55874">
    <property type="entry name" value="ATPase domain of HSP90 chaperone/DNA topoisomerase II/histidine kinase"/>
    <property type="match status" value="1"/>
</dbReference>
<dbReference type="OrthoDB" id="9797605at2"/>
<dbReference type="Gene3D" id="1.20.5.1930">
    <property type="match status" value="1"/>
</dbReference>
<feature type="domain" description="HAMP" evidence="11">
    <location>
        <begin position="155"/>
        <end position="207"/>
    </location>
</feature>
<evidence type="ECO:0000256" key="1">
    <source>
        <dbReference type="ARBA" id="ARBA00004651"/>
    </source>
</evidence>
<dbReference type="RefSeq" id="WP_064482325.1">
    <property type="nucleotide sequence ID" value="NZ_CP015641.1"/>
</dbReference>
<evidence type="ECO:0000256" key="8">
    <source>
        <dbReference type="ARBA" id="ARBA00023012"/>
    </source>
</evidence>
<evidence type="ECO:0000256" key="3">
    <source>
        <dbReference type="ARBA" id="ARBA00022553"/>
    </source>
</evidence>
<dbReference type="Pfam" id="PF07730">
    <property type="entry name" value="HisKA_3"/>
    <property type="match status" value="1"/>
</dbReference>
<feature type="transmembrane region" description="Helical" evidence="10">
    <location>
        <begin position="135"/>
        <end position="154"/>
    </location>
</feature>
<dbReference type="InterPro" id="IPR036890">
    <property type="entry name" value="HATPase_C_sf"/>
</dbReference>
<comment type="subcellular location">
    <subcellularLocation>
        <location evidence="1">Cell membrane</location>
        <topology evidence="1">Multi-pass membrane protein</topology>
    </subcellularLocation>
</comment>